<evidence type="ECO:0000256" key="4">
    <source>
        <dbReference type="SAM" id="MobiDB-lite"/>
    </source>
</evidence>
<keyword evidence="7" id="KW-1185">Reference proteome</keyword>
<evidence type="ECO:0000256" key="2">
    <source>
        <dbReference type="ARBA" id="ARBA00022884"/>
    </source>
</evidence>
<dbReference type="SMART" id="SM00360">
    <property type="entry name" value="RRM"/>
    <property type="match status" value="2"/>
</dbReference>
<dbReference type="Pfam" id="PF00076">
    <property type="entry name" value="RRM_1"/>
    <property type="match status" value="1"/>
</dbReference>
<organism evidence="6 7">
    <name type="scientific">Arabis alpina</name>
    <name type="common">Alpine rock-cress</name>
    <dbReference type="NCBI Taxonomy" id="50452"/>
    <lineage>
        <taxon>Eukaryota</taxon>
        <taxon>Viridiplantae</taxon>
        <taxon>Streptophyta</taxon>
        <taxon>Embryophyta</taxon>
        <taxon>Tracheophyta</taxon>
        <taxon>Spermatophyta</taxon>
        <taxon>Magnoliopsida</taxon>
        <taxon>eudicotyledons</taxon>
        <taxon>Gunneridae</taxon>
        <taxon>Pentapetalae</taxon>
        <taxon>rosids</taxon>
        <taxon>malvids</taxon>
        <taxon>Brassicales</taxon>
        <taxon>Brassicaceae</taxon>
        <taxon>Arabideae</taxon>
        <taxon>Arabis</taxon>
    </lineage>
</organism>
<sequence length="337" mass="37977">MDRSAMKGIELNASVADHPRLGTTKNDPVESNRPRTRSYGKMKKAARVTSWFDEIRKNGNKFELHGKTWTFGNPVPRTRSLELKKDDSRMDYYKRVSRHPFFDPKYQPEPEDDNNPRRSITVIVSGYDKSLPEDTITSLLREHFSSCGEITKVYIHAYANSKIHNKYAFVDITGVGAKEKALHLSGSDVGGHKLLVKFKPVSTKYFGEFTHEEAVDWSELNEISRNNPRPTDVLVSGYHTWLPEESVKSALSKHFSSCGEVEDVIISIDNDGLLGDMAAIQIWGEGAAEKARELSGSDMGGWKVDVEHCSGEEDLPLNKIYVGRSHVPKRGRGGRFY</sequence>
<feature type="region of interest" description="Disordered" evidence="4">
    <location>
        <begin position="1"/>
        <end position="39"/>
    </location>
</feature>
<dbReference type="Proteomes" id="UP000029120">
    <property type="component" value="Chromosome 3"/>
</dbReference>
<accession>A0A087H7E9</accession>
<name>A0A087H7E9_ARAAL</name>
<dbReference type="Gramene" id="KFK38051">
    <property type="protein sequence ID" value="KFK38051"/>
    <property type="gene ID" value="AALP_AA3G063900"/>
</dbReference>
<dbReference type="InterPro" id="IPR012677">
    <property type="entry name" value="Nucleotide-bd_a/b_plait_sf"/>
</dbReference>
<evidence type="ECO:0000313" key="6">
    <source>
        <dbReference type="EMBL" id="KFK38051.1"/>
    </source>
</evidence>
<keyword evidence="2 3" id="KW-0694">RNA-binding</keyword>
<proteinExistence type="predicted"/>
<dbReference type="EMBL" id="CM002871">
    <property type="protein sequence ID" value="KFK38051.1"/>
    <property type="molecule type" value="Genomic_DNA"/>
</dbReference>
<dbReference type="AlphaFoldDB" id="A0A087H7E9"/>
<dbReference type="OrthoDB" id="1114139at2759"/>
<dbReference type="SUPFAM" id="SSF54928">
    <property type="entry name" value="RNA-binding domain, RBD"/>
    <property type="match status" value="2"/>
</dbReference>
<evidence type="ECO:0000256" key="3">
    <source>
        <dbReference type="PROSITE-ProRule" id="PRU00176"/>
    </source>
</evidence>
<dbReference type="InterPro" id="IPR035979">
    <property type="entry name" value="RBD_domain_sf"/>
</dbReference>
<evidence type="ECO:0000259" key="5">
    <source>
        <dbReference type="PROSITE" id="PS50102"/>
    </source>
</evidence>
<dbReference type="PANTHER" id="PTHR23236:SF119">
    <property type="entry name" value="NUCLEAR RNA-BINDING PROTEIN SART-3"/>
    <property type="match status" value="1"/>
</dbReference>
<evidence type="ECO:0000313" key="7">
    <source>
        <dbReference type="Proteomes" id="UP000029120"/>
    </source>
</evidence>
<dbReference type="InterPro" id="IPR000504">
    <property type="entry name" value="RRM_dom"/>
</dbReference>
<dbReference type="Gene3D" id="3.30.70.330">
    <property type="match status" value="2"/>
</dbReference>
<feature type="domain" description="RRM" evidence="5">
    <location>
        <begin position="120"/>
        <end position="201"/>
    </location>
</feature>
<reference evidence="7" key="1">
    <citation type="journal article" date="2015" name="Nat. Plants">
        <title>Genome expansion of Arabis alpina linked with retrotransposition and reduced symmetric DNA methylation.</title>
        <authorList>
            <person name="Willing E.M."/>
            <person name="Rawat V."/>
            <person name="Mandakova T."/>
            <person name="Maumus F."/>
            <person name="James G.V."/>
            <person name="Nordstroem K.J."/>
            <person name="Becker C."/>
            <person name="Warthmann N."/>
            <person name="Chica C."/>
            <person name="Szarzynska B."/>
            <person name="Zytnicki M."/>
            <person name="Albani M.C."/>
            <person name="Kiefer C."/>
            <person name="Bergonzi S."/>
            <person name="Castaings L."/>
            <person name="Mateos J.L."/>
            <person name="Berns M.C."/>
            <person name="Bujdoso N."/>
            <person name="Piofczyk T."/>
            <person name="de Lorenzo L."/>
            <person name="Barrero-Sicilia C."/>
            <person name="Mateos I."/>
            <person name="Piednoel M."/>
            <person name="Hagmann J."/>
            <person name="Chen-Min-Tao R."/>
            <person name="Iglesias-Fernandez R."/>
            <person name="Schuster S.C."/>
            <person name="Alonso-Blanco C."/>
            <person name="Roudier F."/>
            <person name="Carbonero P."/>
            <person name="Paz-Ares J."/>
            <person name="Davis S.J."/>
            <person name="Pecinka A."/>
            <person name="Quesneville H."/>
            <person name="Colot V."/>
            <person name="Lysak M.A."/>
            <person name="Weigel D."/>
            <person name="Coupland G."/>
            <person name="Schneeberger K."/>
        </authorList>
    </citation>
    <scope>NUCLEOTIDE SEQUENCE [LARGE SCALE GENOMIC DNA]</scope>
    <source>
        <strain evidence="7">cv. Pajares</strain>
    </source>
</reference>
<evidence type="ECO:0000256" key="1">
    <source>
        <dbReference type="ARBA" id="ARBA00022737"/>
    </source>
</evidence>
<protein>
    <recommendedName>
        <fullName evidence="5">RRM domain-containing protein</fullName>
    </recommendedName>
</protein>
<keyword evidence="1" id="KW-0677">Repeat</keyword>
<dbReference type="PROSITE" id="PS50102">
    <property type="entry name" value="RRM"/>
    <property type="match status" value="1"/>
</dbReference>
<dbReference type="GO" id="GO:0003723">
    <property type="term" value="F:RNA binding"/>
    <property type="evidence" value="ECO:0007669"/>
    <property type="project" value="UniProtKB-UniRule"/>
</dbReference>
<dbReference type="PANTHER" id="PTHR23236">
    <property type="entry name" value="EUKARYOTIC TRANSLATION INITIATION FACTOR 4B/4H"/>
    <property type="match status" value="1"/>
</dbReference>
<gene>
    <name evidence="6" type="ordered locus">AALP_Aa3g063900</name>
</gene>